<name>A0A7Z6ZTD4_9GAMM</name>
<evidence type="ECO:0000259" key="1">
    <source>
        <dbReference type="Pfam" id="PF12680"/>
    </source>
</evidence>
<dbReference type="SUPFAM" id="SSF54427">
    <property type="entry name" value="NTF2-like"/>
    <property type="match status" value="1"/>
</dbReference>
<keyword evidence="3" id="KW-1185">Reference proteome</keyword>
<dbReference type="Pfam" id="PF12680">
    <property type="entry name" value="SnoaL_2"/>
    <property type="match status" value="1"/>
</dbReference>
<comment type="caution">
    <text evidence="2">The sequence shown here is derived from an EMBL/GenBank/DDBJ whole genome shotgun (WGS) entry which is preliminary data.</text>
</comment>
<evidence type="ECO:0000313" key="3">
    <source>
        <dbReference type="Proteomes" id="UP000287766"/>
    </source>
</evidence>
<dbReference type="InterPro" id="IPR032710">
    <property type="entry name" value="NTF2-like_dom_sf"/>
</dbReference>
<dbReference type="InterPro" id="IPR037401">
    <property type="entry name" value="SnoaL-like"/>
</dbReference>
<organism evidence="2 3">
    <name type="scientific">Pseudidiomarina aestuarii</name>
    <dbReference type="NCBI Taxonomy" id="624146"/>
    <lineage>
        <taxon>Bacteria</taxon>
        <taxon>Pseudomonadati</taxon>
        <taxon>Pseudomonadota</taxon>
        <taxon>Gammaproteobacteria</taxon>
        <taxon>Alteromonadales</taxon>
        <taxon>Idiomarinaceae</taxon>
        <taxon>Pseudidiomarina</taxon>
    </lineage>
</organism>
<reference evidence="3" key="1">
    <citation type="journal article" date="2018" name="Front. Microbiol.">
        <title>Genome-Based Analysis Reveals the Taxonomy and Diversity of the Family Idiomarinaceae.</title>
        <authorList>
            <person name="Liu Y."/>
            <person name="Lai Q."/>
            <person name="Shao Z."/>
        </authorList>
    </citation>
    <scope>NUCLEOTIDE SEQUENCE [LARGE SCALE GENOMIC DNA]</scope>
    <source>
        <strain evidence="3">KYW314</strain>
    </source>
</reference>
<dbReference type="Proteomes" id="UP000287766">
    <property type="component" value="Unassembled WGS sequence"/>
</dbReference>
<dbReference type="EMBL" id="PIPR01000001">
    <property type="protein sequence ID" value="RUO40961.1"/>
    <property type="molecule type" value="Genomic_DNA"/>
</dbReference>
<sequence length="150" mass="17402">MSSNNKDAAPIIEKLRQFYDEFAESSLDKLGDIYTEDVTFIDPIHQTNGLDDLKAYFKHTMAGVSQCHFAFDEQRGDNEVQFLTWQMRLIHPKLAKGREIVVPGVSELHIRDNKIRKQQDYYDLGAMLYEHIALLGFVIDKVKQRLVLKD</sequence>
<dbReference type="RefSeq" id="WP_169929696.1">
    <property type="nucleotide sequence ID" value="NZ_PIPR01000001.1"/>
</dbReference>
<proteinExistence type="predicted"/>
<accession>A0A7Z6ZTD4</accession>
<dbReference type="Gene3D" id="3.10.450.50">
    <property type="match status" value="1"/>
</dbReference>
<feature type="domain" description="SnoaL-like" evidence="1">
    <location>
        <begin position="16"/>
        <end position="116"/>
    </location>
</feature>
<dbReference type="AlphaFoldDB" id="A0A7Z6ZTD4"/>
<evidence type="ECO:0000313" key="2">
    <source>
        <dbReference type="EMBL" id="RUO40961.1"/>
    </source>
</evidence>
<gene>
    <name evidence="2" type="ORF">CWE22_01825</name>
</gene>
<protein>
    <submittedName>
        <fullName evidence="2">Nuclear transport factor 2 family protein</fullName>
    </submittedName>
</protein>